<reference evidence="4 5" key="1">
    <citation type="journal article" date="2023" name="Genes (Basel)">
        <title>Chromosome-Level Genome Assembly and Circadian Gene Repertoire of the Patagonia Blennie Eleginops maclovinus-The Closest Ancestral Proxy of Antarctic Cryonotothenioids.</title>
        <authorList>
            <person name="Cheng C.C."/>
            <person name="Rivera-Colon A.G."/>
            <person name="Minhas B.F."/>
            <person name="Wilson L."/>
            <person name="Rayamajhi N."/>
            <person name="Vargas-Chacoff L."/>
            <person name="Catchen J.M."/>
        </authorList>
    </citation>
    <scope>NUCLEOTIDE SEQUENCE [LARGE SCALE GENOMIC DNA]</scope>
    <source>
        <strain evidence="4">JMC-PN-2008</strain>
    </source>
</reference>
<dbReference type="InterPro" id="IPR007110">
    <property type="entry name" value="Ig-like_dom"/>
</dbReference>
<dbReference type="PANTHER" id="PTHR44170:SF45">
    <property type="entry name" value="NEURAL CELL ADHESION MOLECULE L1-LIKE PROTEIN ISOFORM X1"/>
    <property type="match status" value="1"/>
</dbReference>
<evidence type="ECO:0000313" key="4">
    <source>
        <dbReference type="EMBL" id="KAK5863404.1"/>
    </source>
</evidence>
<evidence type="ECO:0000313" key="5">
    <source>
        <dbReference type="Proteomes" id="UP001346869"/>
    </source>
</evidence>
<dbReference type="Gene3D" id="2.60.40.10">
    <property type="entry name" value="Immunoglobulins"/>
    <property type="match status" value="1"/>
</dbReference>
<dbReference type="SMART" id="SM00409">
    <property type="entry name" value="IG"/>
    <property type="match status" value="1"/>
</dbReference>
<name>A0AAN7XMZ9_ELEMC</name>
<organism evidence="4 5">
    <name type="scientific">Eleginops maclovinus</name>
    <name type="common">Patagonian blennie</name>
    <name type="synonym">Eleginus maclovinus</name>
    <dbReference type="NCBI Taxonomy" id="56733"/>
    <lineage>
        <taxon>Eukaryota</taxon>
        <taxon>Metazoa</taxon>
        <taxon>Chordata</taxon>
        <taxon>Craniata</taxon>
        <taxon>Vertebrata</taxon>
        <taxon>Euteleostomi</taxon>
        <taxon>Actinopterygii</taxon>
        <taxon>Neopterygii</taxon>
        <taxon>Teleostei</taxon>
        <taxon>Neoteleostei</taxon>
        <taxon>Acanthomorphata</taxon>
        <taxon>Eupercaria</taxon>
        <taxon>Perciformes</taxon>
        <taxon>Notothenioidei</taxon>
        <taxon>Eleginopidae</taxon>
        <taxon>Eleginops</taxon>
    </lineage>
</organism>
<sequence length="159" mass="17538">MTEEIELRVPNAPKFPKEVNFPHVVKEGEPITLECNPPEGVAPRQIYWMSIGLEHIEQDERVSVGNDGNLYFANALLKDSRQDYCCFASFSKIRTIVQKTAMTVVVNSLKPGNESADSGEATAEPPPVRIPGLLLPSGVQTEKVLLRGENLKLECIPHG</sequence>
<dbReference type="FunFam" id="2.60.40.10:FF:000038">
    <property type="entry name" value="Neuronal cell adhesion molecule"/>
    <property type="match status" value="1"/>
</dbReference>
<dbReference type="GO" id="GO:0005886">
    <property type="term" value="C:plasma membrane"/>
    <property type="evidence" value="ECO:0007669"/>
    <property type="project" value="TreeGrafter"/>
</dbReference>
<dbReference type="InterPro" id="IPR003599">
    <property type="entry name" value="Ig_sub"/>
</dbReference>
<dbReference type="EMBL" id="JAUZQC010000011">
    <property type="protein sequence ID" value="KAK5863404.1"/>
    <property type="molecule type" value="Genomic_DNA"/>
</dbReference>
<dbReference type="GO" id="GO:0030424">
    <property type="term" value="C:axon"/>
    <property type="evidence" value="ECO:0007669"/>
    <property type="project" value="TreeGrafter"/>
</dbReference>
<gene>
    <name evidence="4" type="ORF">PBY51_000434</name>
</gene>
<protein>
    <recommendedName>
        <fullName evidence="3">Ig-like domain-containing protein</fullName>
    </recommendedName>
</protein>
<proteinExistence type="predicted"/>
<comment type="caution">
    <text evidence="4">The sequence shown here is derived from an EMBL/GenBank/DDBJ whole genome shotgun (WGS) entry which is preliminary data.</text>
</comment>
<dbReference type="SUPFAM" id="SSF48726">
    <property type="entry name" value="Immunoglobulin"/>
    <property type="match status" value="1"/>
</dbReference>
<accession>A0AAN7XMZ9</accession>
<dbReference type="GO" id="GO:0007420">
    <property type="term" value="P:brain development"/>
    <property type="evidence" value="ECO:0007669"/>
    <property type="project" value="TreeGrafter"/>
</dbReference>
<dbReference type="PROSITE" id="PS50835">
    <property type="entry name" value="IG_LIKE"/>
    <property type="match status" value="1"/>
</dbReference>
<dbReference type="AlphaFoldDB" id="A0AAN7XMZ9"/>
<evidence type="ECO:0000259" key="3">
    <source>
        <dbReference type="PROSITE" id="PS50835"/>
    </source>
</evidence>
<keyword evidence="2" id="KW-1015">Disulfide bond</keyword>
<dbReference type="Proteomes" id="UP001346869">
    <property type="component" value="Unassembled WGS sequence"/>
</dbReference>
<reference evidence="4 5" key="2">
    <citation type="journal article" date="2023" name="Mol. Biol. Evol.">
        <title>Genomics of Secondarily Temperate Adaptation in the Only Non-Antarctic Icefish.</title>
        <authorList>
            <person name="Rivera-Colon A.G."/>
            <person name="Rayamajhi N."/>
            <person name="Minhas B.F."/>
            <person name="Madrigal G."/>
            <person name="Bilyk K.T."/>
            <person name="Yoon V."/>
            <person name="Hune M."/>
            <person name="Gregory S."/>
            <person name="Cheng C.H.C."/>
            <person name="Catchen J.M."/>
        </authorList>
    </citation>
    <scope>NUCLEOTIDE SEQUENCE [LARGE SCALE GENOMIC DNA]</scope>
    <source>
        <strain evidence="4">JMC-PN-2008</strain>
    </source>
</reference>
<evidence type="ECO:0000256" key="2">
    <source>
        <dbReference type="ARBA" id="ARBA00023157"/>
    </source>
</evidence>
<evidence type="ECO:0000256" key="1">
    <source>
        <dbReference type="ARBA" id="ARBA00022737"/>
    </source>
</evidence>
<dbReference type="GO" id="GO:0098632">
    <property type="term" value="F:cell-cell adhesion mediator activity"/>
    <property type="evidence" value="ECO:0007669"/>
    <property type="project" value="TreeGrafter"/>
</dbReference>
<keyword evidence="5" id="KW-1185">Reference proteome</keyword>
<dbReference type="InterPro" id="IPR036179">
    <property type="entry name" value="Ig-like_dom_sf"/>
</dbReference>
<dbReference type="PANTHER" id="PTHR44170">
    <property type="entry name" value="PROTEIN SIDEKICK"/>
    <property type="match status" value="1"/>
</dbReference>
<dbReference type="InterPro" id="IPR013783">
    <property type="entry name" value="Ig-like_fold"/>
</dbReference>
<feature type="domain" description="Ig-like" evidence="3">
    <location>
        <begin position="16"/>
        <end position="103"/>
    </location>
</feature>
<keyword evidence="1" id="KW-0677">Repeat</keyword>
<dbReference type="GO" id="GO:0007411">
    <property type="term" value="P:axon guidance"/>
    <property type="evidence" value="ECO:0007669"/>
    <property type="project" value="TreeGrafter"/>
</dbReference>